<dbReference type="Proteomes" id="UP001626537">
    <property type="component" value="Chromosome"/>
</dbReference>
<protein>
    <submittedName>
        <fullName evidence="2">Uncharacterized protein</fullName>
    </submittedName>
</protein>
<feature type="compositionally biased region" description="Basic and acidic residues" evidence="1">
    <location>
        <begin position="24"/>
        <end position="61"/>
    </location>
</feature>
<sequence length="61" mass="6870">MADPAGPGPVTGVSGTPPLRRVRRSGERKTRRKQDREAQHSEKETAKDPRGRKGRFLDERC</sequence>
<accession>A0ABZ0I1F2</accession>
<dbReference type="RefSeq" id="WP_407347971.1">
    <property type="nucleotide sequence ID" value="NZ_CP136864.1"/>
</dbReference>
<evidence type="ECO:0000313" key="2">
    <source>
        <dbReference type="EMBL" id="WOJ93322.1"/>
    </source>
</evidence>
<feature type="region of interest" description="Disordered" evidence="1">
    <location>
        <begin position="1"/>
        <end position="61"/>
    </location>
</feature>
<name>A0ABZ0I1F2_9GAMM</name>
<feature type="compositionally biased region" description="Low complexity" evidence="1">
    <location>
        <begin position="8"/>
        <end position="18"/>
    </location>
</feature>
<gene>
    <name evidence="2" type="ORF">R0135_16285</name>
</gene>
<evidence type="ECO:0000313" key="3">
    <source>
        <dbReference type="Proteomes" id="UP001626537"/>
    </source>
</evidence>
<proteinExistence type="predicted"/>
<reference evidence="2 3" key="1">
    <citation type="submission" date="2023-10" db="EMBL/GenBank/DDBJ databases">
        <title>Two novel species belonging to the OM43/NOR5 clade.</title>
        <authorList>
            <person name="Park M."/>
        </authorList>
    </citation>
    <scope>NUCLEOTIDE SEQUENCE [LARGE SCALE GENOMIC DNA]</scope>
    <source>
        <strain evidence="2 3">IMCC43200</strain>
    </source>
</reference>
<organism evidence="2 3">
    <name type="scientific">Congregibacter variabilis</name>
    <dbReference type="NCBI Taxonomy" id="3081200"/>
    <lineage>
        <taxon>Bacteria</taxon>
        <taxon>Pseudomonadati</taxon>
        <taxon>Pseudomonadota</taxon>
        <taxon>Gammaproteobacteria</taxon>
        <taxon>Cellvibrionales</taxon>
        <taxon>Halieaceae</taxon>
        <taxon>Congregibacter</taxon>
    </lineage>
</organism>
<evidence type="ECO:0000256" key="1">
    <source>
        <dbReference type="SAM" id="MobiDB-lite"/>
    </source>
</evidence>
<dbReference type="EMBL" id="CP136864">
    <property type="protein sequence ID" value="WOJ93322.1"/>
    <property type="molecule type" value="Genomic_DNA"/>
</dbReference>
<keyword evidence="3" id="KW-1185">Reference proteome</keyword>